<sequence length="215" mass="24066">MPCSFGSDDFHQWALCRDEDDQEGVVLQSGSFGMRLKAMQYWRCAEVGLTTAEHPAAPASLMIVTAESLPEQECSSVETFLRQHGGEGVEHIALHTPSIVRSVEQMVKSGVKFRHPPPAYYTRIGKLQEIEDVQEDISQLSKLGILLDSEADPEASSHIKTRYLMQIFSHPVFREKSYFFEVIQRCGARGLGSGNIKALADSISQEERKCKEIMC</sequence>
<proteinExistence type="predicted"/>
<dbReference type="PANTHER" id="PTHR11959">
    <property type="entry name" value="4-HYDROXYPHENYLPYRUVATE DIOXYGENASE"/>
    <property type="match status" value="1"/>
</dbReference>
<dbReference type="InterPro" id="IPR005956">
    <property type="entry name" value="4OHPhenylPyrv_dOase"/>
</dbReference>
<organism evidence="1 2">
    <name type="scientific">Cordylochernes scorpioides</name>
    <dbReference type="NCBI Taxonomy" id="51811"/>
    <lineage>
        <taxon>Eukaryota</taxon>
        <taxon>Metazoa</taxon>
        <taxon>Ecdysozoa</taxon>
        <taxon>Arthropoda</taxon>
        <taxon>Chelicerata</taxon>
        <taxon>Arachnida</taxon>
        <taxon>Pseudoscorpiones</taxon>
        <taxon>Cheliferoidea</taxon>
        <taxon>Chernetidae</taxon>
        <taxon>Cordylochernes</taxon>
    </lineage>
</organism>
<dbReference type="Proteomes" id="UP001235939">
    <property type="component" value="Chromosome 01"/>
</dbReference>
<dbReference type="InterPro" id="IPR029068">
    <property type="entry name" value="Glyas_Bleomycin-R_OHBP_Dase"/>
</dbReference>
<accession>A0ABY6JVD7</accession>
<dbReference type="EMBL" id="CP092863">
    <property type="protein sequence ID" value="UYV60524.1"/>
    <property type="molecule type" value="Genomic_DNA"/>
</dbReference>
<evidence type="ECO:0000313" key="1">
    <source>
        <dbReference type="EMBL" id="UYV60524.1"/>
    </source>
</evidence>
<gene>
    <name evidence="1" type="ORF">LAZ67_1001412</name>
</gene>
<reference evidence="1 2" key="1">
    <citation type="submission" date="2022-01" db="EMBL/GenBank/DDBJ databases">
        <title>A chromosomal length assembly of Cordylochernes scorpioides.</title>
        <authorList>
            <person name="Zeh D."/>
            <person name="Zeh J."/>
        </authorList>
    </citation>
    <scope>NUCLEOTIDE SEQUENCE [LARGE SCALE GENOMIC DNA]</scope>
    <source>
        <strain evidence="1">IN4F17</strain>
        <tissue evidence="1">Whole Body</tissue>
    </source>
</reference>
<keyword evidence="2" id="KW-1185">Reference proteome</keyword>
<dbReference type="SUPFAM" id="SSF54593">
    <property type="entry name" value="Glyoxalase/Bleomycin resistance protein/Dihydroxybiphenyl dioxygenase"/>
    <property type="match status" value="1"/>
</dbReference>
<dbReference type="PANTHER" id="PTHR11959:SF10">
    <property type="entry name" value="4-HYDROXYPHENYLPYRUVATE DIOXYGENASE-LIKE PROTEIN"/>
    <property type="match status" value="1"/>
</dbReference>
<name>A0ABY6JVD7_9ARAC</name>
<protein>
    <submittedName>
        <fullName evidence="1">HPDL</fullName>
    </submittedName>
</protein>
<evidence type="ECO:0000313" key="2">
    <source>
        <dbReference type="Proteomes" id="UP001235939"/>
    </source>
</evidence>
<dbReference type="Gene3D" id="3.10.180.10">
    <property type="entry name" value="2,3-Dihydroxybiphenyl 1,2-Dioxygenase, domain 1"/>
    <property type="match status" value="1"/>
</dbReference>